<dbReference type="AlphaFoldDB" id="A0A0E9VV26"/>
<proteinExistence type="predicted"/>
<evidence type="ECO:0000313" key="1">
    <source>
        <dbReference type="EMBL" id="JAH81200.1"/>
    </source>
</evidence>
<reference evidence="1" key="2">
    <citation type="journal article" date="2015" name="Fish Shellfish Immunol.">
        <title>Early steps in the European eel (Anguilla anguilla)-Vibrio vulnificus interaction in the gills: Role of the RtxA13 toxin.</title>
        <authorList>
            <person name="Callol A."/>
            <person name="Pajuelo D."/>
            <person name="Ebbesson L."/>
            <person name="Teles M."/>
            <person name="MacKenzie S."/>
            <person name="Amaro C."/>
        </authorList>
    </citation>
    <scope>NUCLEOTIDE SEQUENCE</scope>
</reference>
<dbReference type="EMBL" id="GBXM01027377">
    <property type="protein sequence ID" value="JAH81200.1"/>
    <property type="molecule type" value="Transcribed_RNA"/>
</dbReference>
<accession>A0A0E9VV26</accession>
<name>A0A0E9VV26_ANGAN</name>
<sequence>MPQRMFWSHLISNSIYKETVETCNSSSKKRISIGILDFCKL</sequence>
<organism evidence="1">
    <name type="scientific">Anguilla anguilla</name>
    <name type="common">European freshwater eel</name>
    <name type="synonym">Muraena anguilla</name>
    <dbReference type="NCBI Taxonomy" id="7936"/>
    <lineage>
        <taxon>Eukaryota</taxon>
        <taxon>Metazoa</taxon>
        <taxon>Chordata</taxon>
        <taxon>Craniata</taxon>
        <taxon>Vertebrata</taxon>
        <taxon>Euteleostomi</taxon>
        <taxon>Actinopterygii</taxon>
        <taxon>Neopterygii</taxon>
        <taxon>Teleostei</taxon>
        <taxon>Anguilliformes</taxon>
        <taxon>Anguillidae</taxon>
        <taxon>Anguilla</taxon>
    </lineage>
</organism>
<protein>
    <submittedName>
        <fullName evidence="1">Uncharacterized protein</fullName>
    </submittedName>
</protein>
<reference evidence="1" key="1">
    <citation type="submission" date="2014-11" db="EMBL/GenBank/DDBJ databases">
        <authorList>
            <person name="Amaro Gonzalez C."/>
        </authorList>
    </citation>
    <scope>NUCLEOTIDE SEQUENCE</scope>
</reference>